<keyword evidence="5 10" id="KW-1133">Transmembrane helix</keyword>
<feature type="transmembrane region" description="Helical" evidence="10">
    <location>
        <begin position="235"/>
        <end position="258"/>
    </location>
</feature>
<evidence type="ECO:0000313" key="12">
    <source>
        <dbReference type="EMBL" id="NYD23954.1"/>
    </source>
</evidence>
<comment type="subcellular location">
    <subcellularLocation>
        <location evidence="1">Cell membrane</location>
        <topology evidence="1">Multi-pass membrane protein</topology>
    </subcellularLocation>
</comment>
<keyword evidence="9" id="KW-0739">Sodium transport</keyword>
<keyword evidence="2" id="KW-0813">Transport</keyword>
<gene>
    <name evidence="12" type="ORF">BJ968_003494</name>
</gene>
<protein>
    <submittedName>
        <fullName evidence="12">CPA1 family monovalent cation:H+ antiporter</fullName>
    </submittedName>
</protein>
<feature type="transmembrane region" description="Helical" evidence="10">
    <location>
        <begin position="380"/>
        <end position="401"/>
    </location>
</feature>
<feature type="transmembrane region" description="Helical" evidence="10">
    <location>
        <begin position="303"/>
        <end position="328"/>
    </location>
</feature>
<evidence type="ECO:0000256" key="9">
    <source>
        <dbReference type="ARBA" id="ARBA00023201"/>
    </source>
</evidence>
<evidence type="ECO:0000259" key="11">
    <source>
        <dbReference type="Pfam" id="PF00999"/>
    </source>
</evidence>
<keyword evidence="8 10" id="KW-0472">Membrane</keyword>
<dbReference type="EMBL" id="JACCBB010000001">
    <property type="protein sequence ID" value="NYD23954.1"/>
    <property type="molecule type" value="Genomic_DNA"/>
</dbReference>
<comment type="caution">
    <text evidence="12">The sequence shown here is derived from an EMBL/GenBank/DDBJ whole genome shotgun (WGS) entry which is preliminary data.</text>
</comment>
<dbReference type="AlphaFoldDB" id="A0A7Y9DNU3"/>
<feature type="transmembrane region" description="Helical" evidence="10">
    <location>
        <begin position="265"/>
        <end position="283"/>
    </location>
</feature>
<evidence type="ECO:0000256" key="8">
    <source>
        <dbReference type="ARBA" id="ARBA00023136"/>
    </source>
</evidence>
<reference evidence="12 13" key="1">
    <citation type="submission" date="2020-07" db="EMBL/GenBank/DDBJ databases">
        <title>Sequencing the genomes of 1000 actinobacteria strains.</title>
        <authorList>
            <person name="Klenk H.-P."/>
        </authorList>
    </citation>
    <scope>NUCLEOTIDE SEQUENCE [LARGE SCALE GENOMIC DNA]</scope>
    <source>
        <strain evidence="12 13">DSM 7487</strain>
    </source>
</reference>
<evidence type="ECO:0000256" key="1">
    <source>
        <dbReference type="ARBA" id="ARBA00004651"/>
    </source>
</evidence>
<evidence type="ECO:0000256" key="5">
    <source>
        <dbReference type="ARBA" id="ARBA00022989"/>
    </source>
</evidence>
<accession>A0A7Y9DNU3</accession>
<keyword evidence="13" id="KW-1185">Reference proteome</keyword>
<dbReference type="GO" id="GO:0051453">
    <property type="term" value="P:regulation of intracellular pH"/>
    <property type="evidence" value="ECO:0007669"/>
    <property type="project" value="TreeGrafter"/>
</dbReference>
<keyword evidence="7" id="KW-0406">Ion transport</keyword>
<dbReference type="InterPro" id="IPR006153">
    <property type="entry name" value="Cation/H_exchanger_TM"/>
</dbReference>
<evidence type="ECO:0000256" key="6">
    <source>
        <dbReference type="ARBA" id="ARBA00023053"/>
    </source>
</evidence>
<proteinExistence type="predicted"/>
<evidence type="ECO:0000256" key="2">
    <source>
        <dbReference type="ARBA" id="ARBA00022448"/>
    </source>
</evidence>
<dbReference type="RefSeq" id="WP_179754053.1">
    <property type="nucleotide sequence ID" value="NZ_BAAAGN010000003.1"/>
</dbReference>
<dbReference type="Pfam" id="PF00999">
    <property type="entry name" value="Na_H_Exchanger"/>
    <property type="match status" value="1"/>
</dbReference>
<dbReference type="GO" id="GO:0098719">
    <property type="term" value="P:sodium ion import across plasma membrane"/>
    <property type="evidence" value="ECO:0007669"/>
    <property type="project" value="TreeGrafter"/>
</dbReference>
<feature type="transmembrane region" description="Helical" evidence="10">
    <location>
        <begin position="84"/>
        <end position="107"/>
    </location>
</feature>
<dbReference type="InterPro" id="IPR018422">
    <property type="entry name" value="Cation/H_exchanger_CPA1"/>
</dbReference>
<dbReference type="GO" id="GO:0015386">
    <property type="term" value="F:potassium:proton antiporter activity"/>
    <property type="evidence" value="ECO:0007669"/>
    <property type="project" value="TreeGrafter"/>
</dbReference>
<keyword evidence="3" id="KW-1003">Cell membrane</keyword>
<evidence type="ECO:0000256" key="10">
    <source>
        <dbReference type="SAM" id="Phobius"/>
    </source>
</evidence>
<dbReference type="PANTHER" id="PTHR10110:SF86">
    <property type="entry name" value="SODIUM_HYDROGEN EXCHANGER 7"/>
    <property type="match status" value="1"/>
</dbReference>
<dbReference type="Gene3D" id="6.10.140.1330">
    <property type="match status" value="1"/>
</dbReference>
<feature type="transmembrane region" description="Helical" evidence="10">
    <location>
        <begin position="180"/>
        <end position="204"/>
    </location>
</feature>
<keyword evidence="6" id="KW-0915">Sodium</keyword>
<feature type="domain" description="Cation/H+ exchanger transmembrane" evidence="11">
    <location>
        <begin position="9"/>
        <end position="402"/>
    </location>
</feature>
<evidence type="ECO:0000256" key="7">
    <source>
        <dbReference type="ARBA" id="ARBA00023065"/>
    </source>
</evidence>
<dbReference type="PANTHER" id="PTHR10110">
    <property type="entry name" value="SODIUM/HYDROGEN EXCHANGER"/>
    <property type="match status" value="1"/>
</dbReference>
<evidence type="ECO:0000256" key="4">
    <source>
        <dbReference type="ARBA" id="ARBA00022692"/>
    </source>
</evidence>
<dbReference type="GO" id="GO:0005886">
    <property type="term" value="C:plasma membrane"/>
    <property type="evidence" value="ECO:0007669"/>
    <property type="project" value="UniProtKB-SubCell"/>
</dbReference>
<feature type="transmembrane region" description="Helical" evidence="10">
    <location>
        <begin position="211"/>
        <end position="229"/>
    </location>
</feature>
<organism evidence="12 13">
    <name type="scientific">Kineococcus aurantiacus</name>
    <dbReference type="NCBI Taxonomy" id="37633"/>
    <lineage>
        <taxon>Bacteria</taxon>
        <taxon>Bacillati</taxon>
        <taxon>Actinomycetota</taxon>
        <taxon>Actinomycetes</taxon>
        <taxon>Kineosporiales</taxon>
        <taxon>Kineosporiaceae</taxon>
        <taxon>Kineococcus</taxon>
    </lineage>
</organism>
<name>A0A7Y9DNU3_9ACTN</name>
<sequence>MFAQLLVVVFAALALTIVAARRGWQPPLLLAVAGAAVSFVPGVPDVELSPEAILSVVLPPLLFSTTQDFPLSGFARRWRSITNLGVLLVVVTTAVVGLVASLVVPWVTLSMALVLAAVVSPPDAVTAVAIGGRLGLPSRVLNTLKGESLVNDAAALTLFSVTIASATRDGGEGPLPANPVLFFLLTSAIGVAVGFALGHLAAAVRAKLTDASLMTAFAVLLPFAAYALAEVVEGSGVLAVVTAGFVLSRHSLSAAYATRLAEREVWNAVDVLLEAFVFAYLGLQFHSLLADAAAGGSRTWSLLGAGLVVLAAVVLVRVAWVLGGGVLMRDVLRGRLSPGGRHFTAAEDVVLAWTGMRGVVTLAAAAGIPEDFPHRADLQVLAFVVAVGTLLLQGATLPPLIRRLDLDTSAERAWRRAERRKAQDLSRASVFEVLRAAREEATDPAERHLVDALLERADRLSRVRLAEQEENEGTSPTALRGVQLRRRTLVAQRRALLAAEESGEVGEDAVREALEQLDLEEASLAHRGSPRL</sequence>
<dbReference type="Proteomes" id="UP000521922">
    <property type="component" value="Unassembled WGS sequence"/>
</dbReference>
<dbReference type="GO" id="GO:0015385">
    <property type="term" value="F:sodium:proton antiporter activity"/>
    <property type="evidence" value="ECO:0007669"/>
    <property type="project" value="InterPro"/>
</dbReference>
<feature type="transmembrane region" description="Helical" evidence="10">
    <location>
        <begin position="349"/>
        <end position="368"/>
    </location>
</feature>
<evidence type="ECO:0000256" key="3">
    <source>
        <dbReference type="ARBA" id="ARBA00022475"/>
    </source>
</evidence>
<keyword evidence="4 10" id="KW-0812">Transmembrane</keyword>
<evidence type="ECO:0000313" key="13">
    <source>
        <dbReference type="Proteomes" id="UP000521922"/>
    </source>
</evidence>